<accession>A0ACC1AW65</accession>
<dbReference type="EMBL" id="CM047904">
    <property type="protein sequence ID" value="KAJ0090916.1"/>
    <property type="molecule type" value="Genomic_DNA"/>
</dbReference>
<gene>
    <name evidence="1" type="ORF">Patl1_14450</name>
</gene>
<dbReference type="Proteomes" id="UP001164250">
    <property type="component" value="Chromosome 8"/>
</dbReference>
<evidence type="ECO:0000313" key="2">
    <source>
        <dbReference type="Proteomes" id="UP001164250"/>
    </source>
</evidence>
<reference evidence="2" key="1">
    <citation type="journal article" date="2023" name="G3 (Bethesda)">
        <title>Genome assembly and association tests identify interacting loci associated with vigor, precocity, and sex in interspecific pistachio rootstocks.</title>
        <authorList>
            <person name="Palmer W."/>
            <person name="Jacygrad E."/>
            <person name="Sagayaradj S."/>
            <person name="Cavanaugh K."/>
            <person name="Han R."/>
            <person name="Bertier L."/>
            <person name="Beede B."/>
            <person name="Kafkas S."/>
            <person name="Golino D."/>
            <person name="Preece J."/>
            <person name="Michelmore R."/>
        </authorList>
    </citation>
    <scope>NUCLEOTIDE SEQUENCE [LARGE SCALE GENOMIC DNA]</scope>
</reference>
<proteinExistence type="predicted"/>
<keyword evidence="2" id="KW-1185">Reference proteome</keyword>
<evidence type="ECO:0000313" key="1">
    <source>
        <dbReference type="EMBL" id="KAJ0090916.1"/>
    </source>
</evidence>
<name>A0ACC1AW65_9ROSI</name>
<organism evidence="1 2">
    <name type="scientific">Pistacia atlantica</name>
    <dbReference type="NCBI Taxonomy" id="434234"/>
    <lineage>
        <taxon>Eukaryota</taxon>
        <taxon>Viridiplantae</taxon>
        <taxon>Streptophyta</taxon>
        <taxon>Embryophyta</taxon>
        <taxon>Tracheophyta</taxon>
        <taxon>Spermatophyta</taxon>
        <taxon>Magnoliopsida</taxon>
        <taxon>eudicotyledons</taxon>
        <taxon>Gunneridae</taxon>
        <taxon>Pentapetalae</taxon>
        <taxon>rosids</taxon>
        <taxon>malvids</taxon>
        <taxon>Sapindales</taxon>
        <taxon>Anacardiaceae</taxon>
        <taxon>Pistacia</taxon>
    </lineage>
</organism>
<protein>
    <submittedName>
        <fullName evidence="1">Uncharacterized protein</fullName>
    </submittedName>
</protein>
<comment type="caution">
    <text evidence="1">The sequence shown here is derived from an EMBL/GenBank/DDBJ whole genome shotgun (WGS) entry which is preliminary data.</text>
</comment>
<sequence length="62" mass="6780">MYCSFLNRIDSDVANNPFFPLKISLKIFLSGNSTEIISSDWCGAHSKQDSSCVETMTALSAS</sequence>